<keyword evidence="1" id="KW-0863">Zinc-finger</keyword>
<evidence type="ECO:0000256" key="1">
    <source>
        <dbReference type="PROSITE-ProRule" id="PRU00024"/>
    </source>
</evidence>
<feature type="compositionally biased region" description="Polar residues" evidence="2">
    <location>
        <begin position="177"/>
        <end position="195"/>
    </location>
</feature>
<dbReference type="GO" id="GO:0008270">
    <property type="term" value="F:zinc ion binding"/>
    <property type="evidence" value="ECO:0007669"/>
    <property type="project" value="UniProtKB-KW"/>
</dbReference>
<dbReference type="PROSITE" id="PS00028">
    <property type="entry name" value="ZINC_FINGER_C2H2_1"/>
    <property type="match status" value="1"/>
</dbReference>
<feature type="region of interest" description="Disordered" evidence="2">
    <location>
        <begin position="91"/>
        <end position="139"/>
    </location>
</feature>
<evidence type="ECO:0000259" key="3">
    <source>
        <dbReference type="PROSITE" id="PS50119"/>
    </source>
</evidence>
<dbReference type="Pfam" id="PF00612">
    <property type="entry name" value="IQ"/>
    <property type="match status" value="2"/>
</dbReference>
<dbReference type="Gene3D" id="1.20.5.190">
    <property type="match status" value="1"/>
</dbReference>
<feature type="region of interest" description="Disordered" evidence="2">
    <location>
        <begin position="171"/>
        <end position="195"/>
    </location>
</feature>
<dbReference type="PROSITE" id="PS50096">
    <property type="entry name" value="IQ"/>
    <property type="match status" value="4"/>
</dbReference>
<feature type="compositionally biased region" description="Polar residues" evidence="2">
    <location>
        <begin position="102"/>
        <end position="121"/>
    </location>
</feature>
<gene>
    <name evidence="4" type="primary">AlNc14C16G1749</name>
    <name evidence="4" type="ORF">ALNC14_020320</name>
</gene>
<dbReference type="EMBL" id="FR824061">
    <property type="protein sequence ID" value="CCA15889.1"/>
    <property type="molecule type" value="Genomic_DNA"/>
</dbReference>
<dbReference type="AlphaFoldDB" id="F0W474"/>
<keyword evidence="1" id="KW-0479">Metal-binding</keyword>
<name>F0W474_9STRA</name>
<dbReference type="InterPro" id="IPR013087">
    <property type="entry name" value="Znf_C2H2_type"/>
</dbReference>
<dbReference type="InterPro" id="IPR000048">
    <property type="entry name" value="IQ_motif_EF-hand-BS"/>
</dbReference>
<dbReference type="PROSITE" id="PS50119">
    <property type="entry name" value="ZF_BBOX"/>
    <property type="match status" value="1"/>
</dbReference>
<dbReference type="SMART" id="SM00015">
    <property type="entry name" value="IQ"/>
    <property type="match status" value="4"/>
</dbReference>
<dbReference type="HOGENOM" id="CLU_307455_0_0_1"/>
<feature type="compositionally biased region" description="Basic residues" evidence="2">
    <location>
        <begin position="123"/>
        <end position="134"/>
    </location>
</feature>
<proteinExistence type="predicted"/>
<reference evidence="4" key="2">
    <citation type="submission" date="2011-02" db="EMBL/GenBank/DDBJ databases">
        <authorList>
            <person name="MacLean D."/>
        </authorList>
    </citation>
    <scope>NUCLEOTIDE SEQUENCE</scope>
</reference>
<feature type="region of interest" description="Disordered" evidence="2">
    <location>
        <begin position="1"/>
        <end position="68"/>
    </location>
</feature>
<evidence type="ECO:0000313" key="4">
    <source>
        <dbReference type="EMBL" id="CCA15889.1"/>
    </source>
</evidence>
<evidence type="ECO:0000256" key="2">
    <source>
        <dbReference type="SAM" id="MobiDB-lite"/>
    </source>
</evidence>
<reference evidence="4" key="1">
    <citation type="journal article" date="2011" name="PLoS Biol.">
        <title>Gene gain and loss during evolution of obligate parasitism in the white rust pathogen of Arabidopsis thaliana.</title>
        <authorList>
            <person name="Kemen E."/>
            <person name="Gardiner A."/>
            <person name="Schultz-Larsen T."/>
            <person name="Kemen A.C."/>
            <person name="Balmuth A.L."/>
            <person name="Robert-Seilaniantz A."/>
            <person name="Bailey K."/>
            <person name="Holub E."/>
            <person name="Studholme D.J."/>
            <person name="Maclean D."/>
            <person name="Jones J.D."/>
        </authorList>
    </citation>
    <scope>NUCLEOTIDE SEQUENCE</scope>
</reference>
<feature type="domain" description="B box-type" evidence="3">
    <location>
        <begin position="826"/>
        <end position="872"/>
    </location>
</feature>
<dbReference type="InterPro" id="IPR000315">
    <property type="entry name" value="Znf_B-box"/>
</dbReference>
<sequence>MGSGSSVNKAAARTANDNVTPFINEDVTDKSKTAKTSFLQKSKKSELKSQAESFAKPHVKGSRVVSVKQNDIGKSEEIECQKPELNRSRVRLKSQMAPLSGDKTSIVSDGSLQHPHTSSGIKKTGKTRVKKHGSIKTQSLPPVRAEDTKALESKKVFPIIKQDELFSKHSPKKASKINVTNSSPPSIQLQQNQSATRDMPIIKNGQALEVSIEQAMKATQQVVQNTPLWLDQIDETIQKADVHTPKIIPIARPGTTQNVTFPATDHHKAAKSQRTNILNVSHKRRSDYSQRKQRQSHLRPVVSEGCCQPQQRLPVLRLPPIPTQTISTSYRALVRDNDLQIAYREAKPYTLPKKTESKKFQKTYREPQDLRMALQKELELSLDCVNEYNKKVQFDIIQAREVCPAGDSLMLQRMMQKWGCSRVENILRRLFYNYQSIAFQNWKQFAQYERAAEEKVAQKLRGTKRLEEIISKWLTRRLSNLWKLWMMYVVEEKARENALLEAWAAEYLHRSIRGYLARVARRKRQTLEKRTRAAMKIQTSFRQQIGLRILNARVRQRSQRKAALLMKLRCRVYIAQFVRNYRNRCIQKHTSATRISAIYRGYCARRQYIILWDARRRNVAAIAIQKCFRRYMNLSHKEKVEAWQRKRRIEKQIDSWHRICLAKIIAKRLKQKLALEAQIKRTTALRIQRVYRGHRARIATVLKHVVLLENNRNLAPAAISIQCLLRSHLARKEVKKRQRALRKKMIHQAQYCKEYWSEKDTLWFYYDHQSGASSWIPPAMGYTKVDGSLVLQNGNIIEDLTTIDFGVDSDDCLISNSEDTSSKAVNYSRLCIECDQETATRECEQCEDVFCEGCYKRLHHSSHRESHTWKALGVLRCVECDRFQATRFCVICRDPYCLGCFTIIHFKGNKQEHNWIDCAERAKINAPLSASATIEEDTQTFNEFLQSNEYEAKIIHEIDALM</sequence>
<protein>
    <submittedName>
        <fullName evidence="4">Uncharacterized protein AlNc14C16G1749</fullName>
    </submittedName>
</protein>
<accession>F0W474</accession>
<organism evidence="4">
    <name type="scientific">Albugo laibachii Nc14</name>
    <dbReference type="NCBI Taxonomy" id="890382"/>
    <lineage>
        <taxon>Eukaryota</taxon>
        <taxon>Sar</taxon>
        <taxon>Stramenopiles</taxon>
        <taxon>Oomycota</taxon>
        <taxon>Peronosporomycetes</taxon>
        <taxon>Albuginales</taxon>
        <taxon>Albuginaceae</taxon>
        <taxon>Albugo</taxon>
    </lineage>
</organism>
<keyword evidence="1" id="KW-0862">Zinc</keyword>